<evidence type="ECO:0000259" key="15">
    <source>
        <dbReference type="PROSITE" id="PS50011"/>
    </source>
</evidence>
<dbReference type="STRING" id="93759.A0A1R3IDM3"/>
<dbReference type="PROSITE" id="PS50011">
    <property type="entry name" value="PROTEIN_KINASE_DOM"/>
    <property type="match status" value="1"/>
</dbReference>
<dbReference type="InterPro" id="IPR036426">
    <property type="entry name" value="Bulb-type_lectin_dom_sf"/>
</dbReference>
<evidence type="ECO:0000256" key="10">
    <source>
        <dbReference type="ARBA" id="ARBA00023157"/>
    </source>
</evidence>
<dbReference type="EMBL" id="AWUE01018391">
    <property type="protein sequence ID" value="OMO80697.1"/>
    <property type="molecule type" value="Genomic_DNA"/>
</dbReference>
<comment type="caution">
    <text evidence="17">The sequence shown here is derived from an EMBL/GenBank/DDBJ whole genome shotgun (WGS) entry which is preliminary data.</text>
</comment>
<dbReference type="PROSITE" id="PS00108">
    <property type="entry name" value="PROTEIN_KINASE_ST"/>
    <property type="match status" value="1"/>
</dbReference>
<feature type="domain" description="Protein kinase" evidence="15">
    <location>
        <begin position="226"/>
        <end position="510"/>
    </location>
</feature>
<evidence type="ECO:0000256" key="5">
    <source>
        <dbReference type="ARBA" id="ARBA00022679"/>
    </source>
</evidence>
<sequence>MERRQPPIIVNSGSLAETTGNTSGSAIVTLLDSGNLVLRQRDRVIWQSFNYPNPTDTLLPGMKLGRFHLNLWAQVLVSWNDRAHIDLAIWDGRHVRFTFNKTSGNHNNFSYVSNENETYFQFNNKGNDSFTWFVLASTGQVVEYTMSNGRISSVSHEICEESSAGTRRCITSVPSICIDGDDFTRINGTTPTSMLVRGSITMGFTDCELMCRSNCFCVAFASLQDDEIGCQMYFGNKNHLWNVMEKGVAIVYVRGKVPEDRDDQRRRRLVSIIADSIASLFVLILASLMYYHFRKRKNNTKTLFSPSHPSTFPVDCQAKGKLPQGQEIAAKRLSKISRLMDFKNEVTLIYSAKRELLDWRKRVNIIEGVAQGLLYLHKFSRLRIIHRDLKASNILLDTDMNPKISDFGMARIFGVMETGMQTNRIVGTYFGVIILEIVSGKKNIAFFKSDHSLNLLGKAWNLWKEGKCMDLIDSSLRDSCFASKALQIIQLGLLCVQERAADRPTIAEER</sequence>
<keyword evidence="8" id="KW-0418">Kinase</keyword>
<dbReference type="Pfam" id="PF08276">
    <property type="entry name" value="PAN_2"/>
    <property type="match status" value="1"/>
</dbReference>
<dbReference type="Gene3D" id="1.10.510.10">
    <property type="entry name" value="Transferase(Phosphotransferase) domain 1"/>
    <property type="match status" value="2"/>
</dbReference>
<accession>A0A1R3IDM3</accession>
<keyword evidence="14" id="KW-0812">Transmembrane</keyword>
<dbReference type="PANTHER" id="PTHR27002:SF925">
    <property type="entry name" value="RECEPTOR-LIKE SERINE_THREONINE-PROTEIN KINASE"/>
    <property type="match status" value="1"/>
</dbReference>
<dbReference type="InterPro" id="IPR000719">
    <property type="entry name" value="Prot_kinase_dom"/>
</dbReference>
<keyword evidence="14" id="KW-0472">Membrane</keyword>
<dbReference type="FunFam" id="1.10.510.10:FF:001023">
    <property type="entry name" value="Os07g0541700 protein"/>
    <property type="match status" value="1"/>
</dbReference>
<keyword evidence="7" id="KW-0547">Nucleotide-binding</keyword>
<evidence type="ECO:0000256" key="6">
    <source>
        <dbReference type="ARBA" id="ARBA00022729"/>
    </source>
</evidence>
<dbReference type="EC" id="2.7.11.1" evidence="2"/>
<evidence type="ECO:0000256" key="11">
    <source>
        <dbReference type="ARBA" id="ARBA00023180"/>
    </source>
</evidence>
<keyword evidence="3" id="KW-1003">Cell membrane</keyword>
<comment type="subcellular location">
    <subcellularLocation>
        <location evidence="1">Cell membrane</location>
        <topology evidence="1">Single-pass type I membrane protein</topology>
    </subcellularLocation>
</comment>
<keyword evidence="11" id="KW-0325">Glycoprotein</keyword>
<dbReference type="GO" id="GO:0004674">
    <property type="term" value="F:protein serine/threonine kinase activity"/>
    <property type="evidence" value="ECO:0007669"/>
    <property type="project" value="UniProtKB-KW"/>
</dbReference>
<evidence type="ECO:0000256" key="3">
    <source>
        <dbReference type="ARBA" id="ARBA00022475"/>
    </source>
</evidence>
<evidence type="ECO:0000256" key="1">
    <source>
        <dbReference type="ARBA" id="ARBA00004251"/>
    </source>
</evidence>
<evidence type="ECO:0000313" key="18">
    <source>
        <dbReference type="Proteomes" id="UP000187203"/>
    </source>
</evidence>
<evidence type="ECO:0000256" key="12">
    <source>
        <dbReference type="ARBA" id="ARBA00047899"/>
    </source>
</evidence>
<dbReference type="PANTHER" id="PTHR27002">
    <property type="entry name" value="RECEPTOR-LIKE SERINE/THREONINE-PROTEIN KINASE SD1-8"/>
    <property type="match status" value="1"/>
</dbReference>
<comment type="catalytic activity">
    <reaction evidence="12">
        <text>L-threonyl-[protein] + ATP = O-phospho-L-threonyl-[protein] + ADP + H(+)</text>
        <dbReference type="Rhea" id="RHEA:46608"/>
        <dbReference type="Rhea" id="RHEA-COMP:11060"/>
        <dbReference type="Rhea" id="RHEA-COMP:11605"/>
        <dbReference type="ChEBI" id="CHEBI:15378"/>
        <dbReference type="ChEBI" id="CHEBI:30013"/>
        <dbReference type="ChEBI" id="CHEBI:30616"/>
        <dbReference type="ChEBI" id="CHEBI:61977"/>
        <dbReference type="ChEBI" id="CHEBI:456216"/>
        <dbReference type="EC" id="2.7.11.1"/>
    </reaction>
</comment>
<evidence type="ECO:0000256" key="14">
    <source>
        <dbReference type="SAM" id="Phobius"/>
    </source>
</evidence>
<keyword evidence="4" id="KW-0723">Serine/threonine-protein kinase</keyword>
<evidence type="ECO:0000259" key="16">
    <source>
        <dbReference type="PROSITE" id="PS50948"/>
    </source>
</evidence>
<evidence type="ECO:0000313" key="17">
    <source>
        <dbReference type="EMBL" id="OMO80697.1"/>
    </source>
</evidence>
<dbReference type="SUPFAM" id="SSF56112">
    <property type="entry name" value="Protein kinase-like (PK-like)"/>
    <property type="match status" value="1"/>
</dbReference>
<evidence type="ECO:0000256" key="4">
    <source>
        <dbReference type="ARBA" id="ARBA00022527"/>
    </source>
</evidence>
<dbReference type="GO" id="GO:0005886">
    <property type="term" value="C:plasma membrane"/>
    <property type="evidence" value="ECO:0007669"/>
    <property type="project" value="UniProtKB-SubCell"/>
</dbReference>
<dbReference type="OrthoDB" id="4062651at2759"/>
<dbReference type="InterPro" id="IPR003609">
    <property type="entry name" value="Pan_app"/>
</dbReference>
<organism evidence="17 18">
    <name type="scientific">Corchorus olitorius</name>
    <dbReference type="NCBI Taxonomy" id="93759"/>
    <lineage>
        <taxon>Eukaryota</taxon>
        <taxon>Viridiplantae</taxon>
        <taxon>Streptophyta</taxon>
        <taxon>Embryophyta</taxon>
        <taxon>Tracheophyta</taxon>
        <taxon>Spermatophyta</taxon>
        <taxon>Magnoliopsida</taxon>
        <taxon>eudicotyledons</taxon>
        <taxon>Gunneridae</taxon>
        <taxon>Pentapetalae</taxon>
        <taxon>rosids</taxon>
        <taxon>malvids</taxon>
        <taxon>Malvales</taxon>
        <taxon>Malvaceae</taxon>
        <taxon>Grewioideae</taxon>
        <taxon>Apeibeae</taxon>
        <taxon>Corchorus</taxon>
    </lineage>
</organism>
<keyword evidence="5" id="KW-0808">Transferase</keyword>
<dbReference type="Pfam" id="PF00069">
    <property type="entry name" value="Pkinase"/>
    <property type="match status" value="1"/>
</dbReference>
<evidence type="ECO:0000256" key="8">
    <source>
        <dbReference type="ARBA" id="ARBA00022777"/>
    </source>
</evidence>
<proteinExistence type="predicted"/>
<keyword evidence="6" id="KW-0732">Signal</keyword>
<name>A0A1R3IDM3_9ROSI</name>
<evidence type="ECO:0000256" key="7">
    <source>
        <dbReference type="ARBA" id="ARBA00022741"/>
    </source>
</evidence>
<comment type="catalytic activity">
    <reaction evidence="13">
        <text>L-seryl-[protein] + ATP = O-phospho-L-seryl-[protein] + ADP + H(+)</text>
        <dbReference type="Rhea" id="RHEA:17989"/>
        <dbReference type="Rhea" id="RHEA-COMP:9863"/>
        <dbReference type="Rhea" id="RHEA-COMP:11604"/>
        <dbReference type="ChEBI" id="CHEBI:15378"/>
        <dbReference type="ChEBI" id="CHEBI:29999"/>
        <dbReference type="ChEBI" id="CHEBI:30616"/>
        <dbReference type="ChEBI" id="CHEBI:83421"/>
        <dbReference type="ChEBI" id="CHEBI:456216"/>
        <dbReference type="EC" id="2.7.11.1"/>
    </reaction>
</comment>
<evidence type="ECO:0000256" key="13">
    <source>
        <dbReference type="ARBA" id="ARBA00048679"/>
    </source>
</evidence>
<keyword evidence="14" id="KW-1133">Transmembrane helix</keyword>
<feature type="domain" description="Apple" evidence="16">
    <location>
        <begin position="177"/>
        <end position="257"/>
    </location>
</feature>
<keyword evidence="9" id="KW-0067">ATP-binding</keyword>
<keyword evidence="18" id="KW-1185">Reference proteome</keyword>
<keyword evidence="10" id="KW-1015">Disulfide bond</keyword>
<dbReference type="Pfam" id="PF01453">
    <property type="entry name" value="B_lectin"/>
    <property type="match status" value="1"/>
</dbReference>
<dbReference type="InterPro" id="IPR011009">
    <property type="entry name" value="Kinase-like_dom_sf"/>
</dbReference>
<dbReference type="Proteomes" id="UP000187203">
    <property type="component" value="Unassembled WGS sequence"/>
</dbReference>
<dbReference type="InterPro" id="IPR001480">
    <property type="entry name" value="Bulb-type_lectin_dom"/>
</dbReference>
<dbReference type="AlphaFoldDB" id="A0A1R3IDM3"/>
<dbReference type="InterPro" id="IPR008271">
    <property type="entry name" value="Ser/Thr_kinase_AS"/>
</dbReference>
<feature type="transmembrane region" description="Helical" evidence="14">
    <location>
        <begin position="269"/>
        <end position="293"/>
    </location>
</feature>
<evidence type="ECO:0000256" key="9">
    <source>
        <dbReference type="ARBA" id="ARBA00022840"/>
    </source>
</evidence>
<evidence type="ECO:0000256" key="2">
    <source>
        <dbReference type="ARBA" id="ARBA00012513"/>
    </source>
</evidence>
<protein>
    <recommendedName>
        <fullName evidence="2">non-specific serine/threonine protein kinase</fullName>
        <ecNumber evidence="2">2.7.11.1</ecNumber>
    </recommendedName>
</protein>
<dbReference type="SUPFAM" id="SSF51110">
    <property type="entry name" value="alpha-D-mannose-specific plant lectins"/>
    <property type="match status" value="1"/>
</dbReference>
<dbReference type="GO" id="GO:0005524">
    <property type="term" value="F:ATP binding"/>
    <property type="evidence" value="ECO:0007669"/>
    <property type="project" value="UniProtKB-KW"/>
</dbReference>
<gene>
    <name evidence="17" type="ORF">COLO4_23976</name>
</gene>
<dbReference type="PROSITE" id="PS50948">
    <property type="entry name" value="PAN"/>
    <property type="match status" value="1"/>
</dbReference>
<dbReference type="SMART" id="SM00220">
    <property type="entry name" value="S_TKc"/>
    <property type="match status" value="1"/>
</dbReference>
<reference evidence="18" key="1">
    <citation type="submission" date="2013-09" db="EMBL/GenBank/DDBJ databases">
        <title>Corchorus olitorius genome sequencing.</title>
        <authorList>
            <person name="Alam M."/>
            <person name="Haque M.S."/>
            <person name="Islam M.S."/>
            <person name="Emdad E.M."/>
            <person name="Islam M.M."/>
            <person name="Ahmed B."/>
            <person name="Halim A."/>
            <person name="Hossen Q.M.M."/>
            <person name="Hossain M.Z."/>
            <person name="Ahmed R."/>
            <person name="Khan M.M."/>
            <person name="Islam R."/>
            <person name="Rashid M.M."/>
            <person name="Khan S.A."/>
            <person name="Rahman M.S."/>
            <person name="Alam M."/>
            <person name="Yahiya A.S."/>
            <person name="Khan M.S."/>
            <person name="Azam M.S."/>
            <person name="Haque T."/>
            <person name="Lashkar M.Z.H."/>
            <person name="Akhand A.I."/>
            <person name="Morshed G."/>
            <person name="Roy S."/>
            <person name="Uddin K.S."/>
            <person name="Rabeya T."/>
            <person name="Hossain A.S."/>
            <person name="Chowdhury A."/>
            <person name="Snigdha A.R."/>
            <person name="Mortoza M.S."/>
            <person name="Matin S.A."/>
            <person name="Hoque S.M.E."/>
            <person name="Islam M.K."/>
            <person name="Roy D.K."/>
            <person name="Haider R."/>
            <person name="Moosa M.M."/>
            <person name="Elias S.M."/>
            <person name="Hasan A.M."/>
            <person name="Jahan S."/>
            <person name="Shafiuddin M."/>
            <person name="Mahmood N."/>
            <person name="Shommy N.S."/>
        </authorList>
    </citation>
    <scope>NUCLEOTIDE SEQUENCE [LARGE SCALE GENOMIC DNA]</scope>
    <source>
        <strain evidence="18">cv. O-4</strain>
    </source>
</reference>